<dbReference type="AlphaFoldDB" id="A0A090RS24"/>
<dbReference type="InterPro" id="IPR001296">
    <property type="entry name" value="Glyco_trans_1"/>
</dbReference>
<feature type="domain" description="Glycosyl transferase family 1" evidence="1">
    <location>
        <begin position="147"/>
        <end position="308"/>
    </location>
</feature>
<dbReference type="InterPro" id="IPR050194">
    <property type="entry name" value="Glycosyltransferase_grp1"/>
</dbReference>
<keyword evidence="4" id="KW-1185">Reference proteome</keyword>
<comment type="caution">
    <text evidence="3">The sequence shown here is derived from an EMBL/GenBank/DDBJ whole genome shotgun (WGS) entry which is preliminary data.</text>
</comment>
<dbReference type="InterPro" id="IPR028098">
    <property type="entry name" value="Glyco_trans_4-like_N"/>
</dbReference>
<evidence type="ECO:0000313" key="3">
    <source>
        <dbReference type="EMBL" id="GAL18235.1"/>
    </source>
</evidence>
<dbReference type="EMBL" id="BBMR01000002">
    <property type="protein sequence ID" value="GAL18235.1"/>
    <property type="molecule type" value="Genomic_DNA"/>
</dbReference>
<dbReference type="PANTHER" id="PTHR45947:SF14">
    <property type="entry name" value="SLL1723 PROTEIN"/>
    <property type="match status" value="1"/>
</dbReference>
<dbReference type="GO" id="GO:0016757">
    <property type="term" value="F:glycosyltransferase activity"/>
    <property type="evidence" value="ECO:0007669"/>
    <property type="project" value="InterPro"/>
</dbReference>
<reference evidence="3 4" key="1">
    <citation type="submission" date="2014-09" db="EMBL/GenBank/DDBJ databases">
        <title>Vibrio maritimus JCM 19235. (C45) whole genome shotgun sequence.</title>
        <authorList>
            <person name="Sawabe T."/>
            <person name="Meirelles P."/>
            <person name="Nakanishi M."/>
            <person name="Sayaka M."/>
            <person name="Hattori M."/>
            <person name="Ohkuma M."/>
        </authorList>
    </citation>
    <scope>NUCLEOTIDE SEQUENCE [LARGE SCALE GENOMIC DNA]</scope>
    <source>
        <strain evidence="4">JCM19235</strain>
    </source>
</reference>
<sequence length="336" mass="37796">MACKRQKIVLSCSIEAGCSLVDKALKLGITLPRATKQIKEIQPKLCHAHFGPNGMTAAPLSKKLNIPLVVTFHGFDLIESPTVIEHGRLHVNYYRNRHRLNEKVTKFIAVSERVKQRMLNAGFPKEKIIRHYIGIDTEKFSPAPDVVRENLVVCVGRMSKYKGQEYLIRAMAEVQKVQNDYRLVLIGDGDERASLERIASQLSVNITFTGRLTPEQVVEWMRKAKVYVQPSVRLKNGQEEALALTIVEAQAVGTPAVVFSSGGMREAINPGRSGFVVDSESTTQLANAISNLVSDQCLWESFSDEARRYVLEVHDLEKQTEKLESIYEQAIRDYRA</sequence>
<evidence type="ECO:0000313" key="4">
    <source>
        <dbReference type="Proteomes" id="UP000029228"/>
    </source>
</evidence>
<dbReference type="Gene3D" id="3.40.50.2000">
    <property type="entry name" value="Glycogen Phosphorylase B"/>
    <property type="match status" value="2"/>
</dbReference>
<feature type="domain" description="Glycosyltransferase subfamily 4-like N-terminal" evidence="2">
    <location>
        <begin position="29"/>
        <end position="139"/>
    </location>
</feature>
<evidence type="ECO:0000259" key="1">
    <source>
        <dbReference type="Pfam" id="PF00534"/>
    </source>
</evidence>
<evidence type="ECO:0000259" key="2">
    <source>
        <dbReference type="Pfam" id="PF13439"/>
    </source>
</evidence>
<dbReference type="STRING" id="990268.JCM19235_6788"/>
<gene>
    <name evidence="3" type="ORF">JCM19235_6788</name>
</gene>
<dbReference type="Proteomes" id="UP000029228">
    <property type="component" value="Unassembled WGS sequence"/>
</dbReference>
<dbReference type="SUPFAM" id="SSF53756">
    <property type="entry name" value="UDP-Glycosyltransferase/glycogen phosphorylase"/>
    <property type="match status" value="1"/>
</dbReference>
<dbReference type="Pfam" id="PF13439">
    <property type="entry name" value="Glyco_transf_4"/>
    <property type="match status" value="1"/>
</dbReference>
<name>A0A090RS24_9VIBR</name>
<reference evidence="3 4" key="2">
    <citation type="submission" date="2014-09" db="EMBL/GenBank/DDBJ databases">
        <authorList>
            <consortium name="NBRP consortium"/>
            <person name="Sawabe T."/>
            <person name="Meirelles P."/>
            <person name="Nakanishi M."/>
            <person name="Sayaka M."/>
            <person name="Hattori M."/>
            <person name="Ohkuma M."/>
        </authorList>
    </citation>
    <scope>NUCLEOTIDE SEQUENCE [LARGE SCALE GENOMIC DNA]</scope>
    <source>
        <strain evidence="4">JCM19235</strain>
    </source>
</reference>
<dbReference type="PANTHER" id="PTHR45947">
    <property type="entry name" value="SULFOQUINOVOSYL TRANSFERASE SQD2"/>
    <property type="match status" value="1"/>
</dbReference>
<keyword evidence="3" id="KW-0808">Transferase</keyword>
<dbReference type="Pfam" id="PF00534">
    <property type="entry name" value="Glycos_transf_1"/>
    <property type="match status" value="1"/>
</dbReference>
<protein>
    <submittedName>
        <fullName evidence="3">Probable glycosyl transferase</fullName>
    </submittedName>
</protein>
<organism evidence="3 4">
    <name type="scientific">Vibrio maritimus</name>
    <dbReference type="NCBI Taxonomy" id="990268"/>
    <lineage>
        <taxon>Bacteria</taxon>
        <taxon>Pseudomonadati</taxon>
        <taxon>Pseudomonadota</taxon>
        <taxon>Gammaproteobacteria</taxon>
        <taxon>Vibrionales</taxon>
        <taxon>Vibrionaceae</taxon>
        <taxon>Vibrio</taxon>
    </lineage>
</organism>
<proteinExistence type="predicted"/>
<accession>A0A090RS24</accession>